<dbReference type="GO" id="GO:0004497">
    <property type="term" value="F:monooxygenase activity"/>
    <property type="evidence" value="ECO:0007669"/>
    <property type="project" value="UniProtKB-KW"/>
</dbReference>
<evidence type="ECO:0000313" key="12">
    <source>
        <dbReference type="EMBL" id="CCH18888.1"/>
    </source>
</evidence>
<keyword evidence="13" id="KW-1185">Reference proteome</keyword>
<keyword evidence="2 10" id="KW-0349">Heme</keyword>
<dbReference type="PRINTS" id="PR00359">
    <property type="entry name" value="BP450"/>
</dbReference>
<dbReference type="InterPro" id="IPR017972">
    <property type="entry name" value="Cyt_P450_CS"/>
</dbReference>
<gene>
    <name evidence="12" type="ORF">MILUP08_43800</name>
</gene>
<dbReference type="STRING" id="1150864.MILUP08_43800"/>
<comment type="similarity">
    <text evidence="1 10">Belongs to the cytochrome P450 family.</text>
</comment>
<dbReference type="FunFam" id="1.10.630.10:FF:000018">
    <property type="entry name" value="Cytochrome P450 monooxygenase"/>
    <property type="match status" value="1"/>
</dbReference>
<accession>I0L4Z1</accession>
<keyword evidence="6 10" id="KW-0408">Iron</keyword>
<evidence type="ECO:0000256" key="7">
    <source>
        <dbReference type="ARBA" id="ARBA00023033"/>
    </source>
</evidence>
<evidence type="ECO:0000256" key="6">
    <source>
        <dbReference type="ARBA" id="ARBA00023004"/>
    </source>
</evidence>
<dbReference type="AlphaFoldDB" id="I0L4Z1"/>
<dbReference type="eggNOG" id="COG2124">
    <property type="taxonomic scope" value="Bacteria"/>
</dbReference>
<dbReference type="InterPro" id="IPR036396">
    <property type="entry name" value="Cyt_P450_sf"/>
</dbReference>
<evidence type="ECO:0000256" key="5">
    <source>
        <dbReference type="ARBA" id="ARBA00023002"/>
    </source>
</evidence>
<keyword evidence="4" id="KW-0521">NADP</keyword>
<proteinExistence type="inferred from homology"/>
<name>I0L4Z1_9ACTN</name>
<evidence type="ECO:0000256" key="8">
    <source>
        <dbReference type="ARBA" id="ARBA00023194"/>
    </source>
</evidence>
<feature type="region of interest" description="Disordered" evidence="11">
    <location>
        <begin position="419"/>
        <end position="517"/>
    </location>
</feature>
<evidence type="ECO:0000256" key="1">
    <source>
        <dbReference type="ARBA" id="ARBA00010617"/>
    </source>
</evidence>
<comment type="pathway">
    <text evidence="9">Antibiotic biosynthesis; mycinamicin biosynthesis.</text>
</comment>
<dbReference type="CDD" id="cd20625">
    <property type="entry name" value="CYP164-like"/>
    <property type="match status" value="1"/>
</dbReference>
<feature type="compositionally biased region" description="Low complexity" evidence="11">
    <location>
        <begin position="440"/>
        <end position="506"/>
    </location>
</feature>
<dbReference type="PANTHER" id="PTHR46696">
    <property type="entry name" value="P450, PUTATIVE (EUROFUNG)-RELATED"/>
    <property type="match status" value="1"/>
</dbReference>
<evidence type="ECO:0000256" key="10">
    <source>
        <dbReference type="RuleBase" id="RU000461"/>
    </source>
</evidence>
<dbReference type="GO" id="GO:0016705">
    <property type="term" value="F:oxidoreductase activity, acting on paired donors, with incorporation or reduction of molecular oxygen"/>
    <property type="evidence" value="ECO:0007669"/>
    <property type="project" value="InterPro"/>
</dbReference>
<dbReference type="EMBL" id="CAIE01000028">
    <property type="protein sequence ID" value="CCH18888.1"/>
    <property type="molecule type" value="Genomic_DNA"/>
</dbReference>
<dbReference type="InterPro" id="IPR001128">
    <property type="entry name" value="Cyt_P450"/>
</dbReference>
<evidence type="ECO:0000313" key="13">
    <source>
        <dbReference type="Proteomes" id="UP000003448"/>
    </source>
</evidence>
<dbReference type="Gene3D" id="1.10.630.10">
    <property type="entry name" value="Cytochrome P450"/>
    <property type="match status" value="1"/>
</dbReference>
<organism evidence="12 13">
    <name type="scientific">Micromonospora lupini str. Lupac 08</name>
    <dbReference type="NCBI Taxonomy" id="1150864"/>
    <lineage>
        <taxon>Bacteria</taxon>
        <taxon>Bacillati</taxon>
        <taxon>Actinomycetota</taxon>
        <taxon>Actinomycetes</taxon>
        <taxon>Micromonosporales</taxon>
        <taxon>Micromonosporaceae</taxon>
        <taxon>Micromonospora</taxon>
    </lineage>
</organism>
<keyword evidence="3 10" id="KW-0479">Metal-binding</keyword>
<dbReference type="PANTHER" id="PTHR46696:SF1">
    <property type="entry name" value="CYTOCHROME P450 YJIB-RELATED"/>
    <property type="match status" value="1"/>
</dbReference>
<comment type="caution">
    <text evidence="12">The sequence shown here is derived from an EMBL/GenBank/DDBJ whole genome shotgun (WGS) entry which is preliminary data.</text>
</comment>
<evidence type="ECO:0000256" key="11">
    <source>
        <dbReference type="SAM" id="MobiDB-lite"/>
    </source>
</evidence>
<evidence type="ECO:0000256" key="9">
    <source>
        <dbReference type="ARBA" id="ARBA00060683"/>
    </source>
</evidence>
<dbReference type="Proteomes" id="UP000003448">
    <property type="component" value="Unassembled WGS sequence"/>
</dbReference>
<keyword evidence="5 10" id="KW-0560">Oxidoreductase</keyword>
<evidence type="ECO:0000256" key="2">
    <source>
        <dbReference type="ARBA" id="ARBA00022617"/>
    </source>
</evidence>
<dbReference type="GO" id="GO:0005506">
    <property type="term" value="F:iron ion binding"/>
    <property type="evidence" value="ECO:0007669"/>
    <property type="project" value="InterPro"/>
</dbReference>
<dbReference type="InterPro" id="IPR002397">
    <property type="entry name" value="Cyt_P450_B"/>
</dbReference>
<feature type="compositionally biased region" description="Basic residues" evidence="11">
    <location>
        <begin position="424"/>
        <end position="439"/>
    </location>
</feature>
<reference evidence="13" key="1">
    <citation type="journal article" date="2012" name="J. Bacteriol.">
        <title>Genome Sequence of Micromonospora lupini Lupac 08, Isolated from Root Nodules of Lupinus angustifolius.</title>
        <authorList>
            <person name="Alonso-Vega P."/>
            <person name="Normand P."/>
            <person name="Bacigalupe R."/>
            <person name="Pujic P."/>
            <person name="Lajus A."/>
            <person name="Vallenet D."/>
            <person name="Carro L."/>
            <person name="Coll P."/>
            <person name="Trujillo M.E."/>
        </authorList>
    </citation>
    <scope>NUCLEOTIDE SEQUENCE [LARGE SCALE GENOMIC DNA]</scope>
    <source>
        <strain evidence="13">Lupac 08</strain>
    </source>
</reference>
<dbReference type="SUPFAM" id="SSF48264">
    <property type="entry name" value="Cytochrome P450"/>
    <property type="match status" value="1"/>
</dbReference>
<dbReference type="GO" id="GO:0020037">
    <property type="term" value="F:heme binding"/>
    <property type="evidence" value="ECO:0007669"/>
    <property type="project" value="InterPro"/>
</dbReference>
<protein>
    <submittedName>
        <fullName evidence="12">Cytochrome P450</fullName>
    </submittedName>
</protein>
<dbReference type="GO" id="GO:0017000">
    <property type="term" value="P:antibiotic biosynthetic process"/>
    <property type="evidence" value="ECO:0007669"/>
    <property type="project" value="UniProtKB-KW"/>
</dbReference>
<dbReference type="Pfam" id="PF00067">
    <property type="entry name" value="p450"/>
    <property type="match status" value="1"/>
</dbReference>
<sequence length="517" mass="56669">MTVQDLLTGLYSEEGRQNPYPWYAELHRLGPVSAVPPRAEHRTVSAVAVGYDLIDGLLRDPQWTKQPPPGWEDHEILRTFQTSMMFINPPDHTRMRHVFSRTFTPRRLGALEPVILRVVDELLDRMADAGDGVVDFVADFAYPIPALVMAEFIGIPAGELPWYRDRVERIDEFLDVAGKTPQRLAAANTAAQELRAFYRELLAHRRRTPGEDLISGLVEAVGSGEVELTEEELISNLIVLFNASFVTTVYMFSNGLPLLLDHPGAVTALPTDDDLARGCVDEVLRLQSPVHFLARAAPEDTVLAGVPVARDDNVLIIIGAANRDPARFPDPDAFDPTRPGPPSLAFGVGLHFCLGAAVSRLEGRLALPRLFARFPGSRSPRPRRTAAASSCAASTSCWSAPADRRPAWPCTRRWRPIARPAPRPARRRCTRRPSPRRAPRTWPRSAPAAARSSRSPRYATSASPGPAVTCRSGCTGRPGRGRCPPCCTSSAAGGRSAASTPPTASADDWPTRWDARW</sequence>
<dbReference type="PROSITE" id="PS00086">
    <property type="entry name" value="CYTOCHROME_P450"/>
    <property type="match status" value="1"/>
</dbReference>
<keyword evidence="7 10" id="KW-0503">Monooxygenase</keyword>
<evidence type="ECO:0000256" key="3">
    <source>
        <dbReference type="ARBA" id="ARBA00022723"/>
    </source>
</evidence>
<keyword evidence="8" id="KW-0045">Antibiotic biosynthesis</keyword>
<evidence type="ECO:0000256" key="4">
    <source>
        <dbReference type="ARBA" id="ARBA00022857"/>
    </source>
</evidence>